<dbReference type="RefSeq" id="WP_092606311.1">
    <property type="nucleotide sequence ID" value="NZ_FMYF01000002.1"/>
</dbReference>
<dbReference type="AlphaFoldDB" id="A0A1G6GF40"/>
<keyword evidence="4" id="KW-1185">Reference proteome</keyword>
<dbReference type="GO" id="GO:0005506">
    <property type="term" value="F:iron ion binding"/>
    <property type="evidence" value="ECO:0007669"/>
    <property type="project" value="InterPro"/>
</dbReference>
<dbReference type="Pfam" id="PF01106">
    <property type="entry name" value="NifU"/>
    <property type="match status" value="1"/>
</dbReference>
<name>A0A1G6GF40_9ACTN</name>
<proteinExistence type="predicted"/>
<sequence length="179" mass="18568">MIALHPEATEDPRTLRWVVPAGTLDFVGVPAAVPSPLAGLLADGTLTGLVVEPAAVLTTGSGDWRTVGATVRTALVAALDEPEAWRAPADTPRTVLAAAVEQVIAGEVGDYVRSHGGSARLVETEGSLATIALEGACSACPARGLTLDRRFSEAVAALCPGAEVRLEENGQPIWAWLRR</sequence>
<dbReference type="STRING" id="1577474.GA0111570_102155"/>
<evidence type="ECO:0000259" key="2">
    <source>
        <dbReference type="Pfam" id="PF01106"/>
    </source>
</evidence>
<dbReference type="InterPro" id="IPR034904">
    <property type="entry name" value="FSCA_dom_sf"/>
</dbReference>
<dbReference type="Gene3D" id="3.30.300.130">
    <property type="entry name" value="Fe-S cluster assembly (FSCA)"/>
    <property type="match status" value="1"/>
</dbReference>
<dbReference type="EMBL" id="FMYF01000002">
    <property type="protein sequence ID" value="SDB80365.1"/>
    <property type="molecule type" value="Genomic_DNA"/>
</dbReference>
<evidence type="ECO:0000256" key="1">
    <source>
        <dbReference type="ARBA" id="ARBA00049958"/>
    </source>
</evidence>
<reference evidence="3 4" key="1">
    <citation type="submission" date="2016-06" db="EMBL/GenBank/DDBJ databases">
        <authorList>
            <person name="Olsen C.W."/>
            <person name="Carey S."/>
            <person name="Hinshaw L."/>
            <person name="Karasin A.I."/>
        </authorList>
    </citation>
    <scope>NUCLEOTIDE SEQUENCE [LARGE SCALE GENOMIC DNA]</scope>
    <source>
        <strain evidence="3 4">LZ-22</strain>
    </source>
</reference>
<dbReference type="InterPro" id="IPR001075">
    <property type="entry name" value="NIF_FeS_clus_asmbl_NifU_C"/>
</dbReference>
<dbReference type="GO" id="GO:0016226">
    <property type="term" value="P:iron-sulfur cluster assembly"/>
    <property type="evidence" value="ECO:0007669"/>
    <property type="project" value="InterPro"/>
</dbReference>
<dbReference type="SUPFAM" id="SSF117916">
    <property type="entry name" value="Fe-S cluster assembly (FSCA) domain-like"/>
    <property type="match status" value="1"/>
</dbReference>
<evidence type="ECO:0000313" key="3">
    <source>
        <dbReference type="EMBL" id="SDB80365.1"/>
    </source>
</evidence>
<dbReference type="Proteomes" id="UP000199086">
    <property type="component" value="Unassembled WGS sequence"/>
</dbReference>
<organism evidence="3 4">
    <name type="scientific">Raineyella antarctica</name>
    <dbReference type="NCBI Taxonomy" id="1577474"/>
    <lineage>
        <taxon>Bacteria</taxon>
        <taxon>Bacillati</taxon>
        <taxon>Actinomycetota</taxon>
        <taxon>Actinomycetes</taxon>
        <taxon>Propionibacteriales</taxon>
        <taxon>Propionibacteriaceae</taxon>
        <taxon>Raineyella</taxon>
    </lineage>
</organism>
<accession>A0A1G6GF40</accession>
<protein>
    <submittedName>
        <fullName evidence="3">Fe-S cluster biogenesis protein NfuA, 4Fe-4S-binding domain</fullName>
    </submittedName>
</protein>
<evidence type="ECO:0000313" key="4">
    <source>
        <dbReference type="Proteomes" id="UP000199086"/>
    </source>
</evidence>
<dbReference type="GO" id="GO:0051536">
    <property type="term" value="F:iron-sulfur cluster binding"/>
    <property type="evidence" value="ECO:0007669"/>
    <property type="project" value="InterPro"/>
</dbReference>
<feature type="domain" description="NIF system FeS cluster assembly NifU C-terminal" evidence="2">
    <location>
        <begin position="100"/>
        <end position="160"/>
    </location>
</feature>
<gene>
    <name evidence="3" type="ORF">GA0111570_102155</name>
</gene>
<dbReference type="OrthoDB" id="9798220at2"/>
<comment type="function">
    <text evidence="1">May be involved in the formation or repair of [Fe-S] clusters present in iron-sulfur proteins.</text>
</comment>